<proteinExistence type="predicted"/>
<protein>
    <submittedName>
        <fullName evidence="1">Uncharacterized protein</fullName>
    </submittedName>
</protein>
<evidence type="ECO:0000313" key="2">
    <source>
        <dbReference type="Proteomes" id="UP000828390"/>
    </source>
</evidence>
<dbReference type="Proteomes" id="UP000828390">
    <property type="component" value="Unassembled WGS sequence"/>
</dbReference>
<accession>A0A9D4G139</accession>
<dbReference type="AlphaFoldDB" id="A0A9D4G139"/>
<organism evidence="1 2">
    <name type="scientific">Dreissena polymorpha</name>
    <name type="common">Zebra mussel</name>
    <name type="synonym">Mytilus polymorpha</name>
    <dbReference type="NCBI Taxonomy" id="45954"/>
    <lineage>
        <taxon>Eukaryota</taxon>
        <taxon>Metazoa</taxon>
        <taxon>Spiralia</taxon>
        <taxon>Lophotrochozoa</taxon>
        <taxon>Mollusca</taxon>
        <taxon>Bivalvia</taxon>
        <taxon>Autobranchia</taxon>
        <taxon>Heteroconchia</taxon>
        <taxon>Euheterodonta</taxon>
        <taxon>Imparidentia</taxon>
        <taxon>Neoheterodontei</taxon>
        <taxon>Myida</taxon>
        <taxon>Dreissenoidea</taxon>
        <taxon>Dreissenidae</taxon>
        <taxon>Dreissena</taxon>
    </lineage>
</organism>
<dbReference type="EMBL" id="JAIWYP010000006">
    <property type="protein sequence ID" value="KAH3806685.1"/>
    <property type="molecule type" value="Genomic_DNA"/>
</dbReference>
<reference evidence="1" key="2">
    <citation type="submission" date="2020-11" db="EMBL/GenBank/DDBJ databases">
        <authorList>
            <person name="McCartney M.A."/>
            <person name="Auch B."/>
            <person name="Kono T."/>
            <person name="Mallez S."/>
            <person name="Becker A."/>
            <person name="Gohl D.M."/>
            <person name="Silverstein K.A.T."/>
            <person name="Koren S."/>
            <person name="Bechman K.B."/>
            <person name="Herman A."/>
            <person name="Abrahante J.E."/>
            <person name="Garbe J."/>
        </authorList>
    </citation>
    <scope>NUCLEOTIDE SEQUENCE</scope>
    <source>
        <strain evidence="1">Duluth1</strain>
        <tissue evidence="1">Whole animal</tissue>
    </source>
</reference>
<name>A0A9D4G139_DREPO</name>
<sequence length="79" mass="9201">MPCTRKKMRSRINTVDPRLADVWHLRDRPSDVWDQRATKYRHQSLFETIATRFKSYHPDSQAQICTITGFVSGSVSGYV</sequence>
<keyword evidence="2" id="KW-1185">Reference proteome</keyword>
<comment type="caution">
    <text evidence="1">The sequence shown here is derived from an EMBL/GenBank/DDBJ whole genome shotgun (WGS) entry which is preliminary data.</text>
</comment>
<reference evidence="1" key="1">
    <citation type="journal article" date="2019" name="bioRxiv">
        <title>The Genome of the Zebra Mussel, Dreissena polymorpha: A Resource for Invasive Species Research.</title>
        <authorList>
            <person name="McCartney M.A."/>
            <person name="Auch B."/>
            <person name="Kono T."/>
            <person name="Mallez S."/>
            <person name="Zhang Y."/>
            <person name="Obille A."/>
            <person name="Becker A."/>
            <person name="Abrahante J.E."/>
            <person name="Garbe J."/>
            <person name="Badalamenti J.P."/>
            <person name="Herman A."/>
            <person name="Mangelson H."/>
            <person name="Liachko I."/>
            <person name="Sullivan S."/>
            <person name="Sone E.D."/>
            <person name="Koren S."/>
            <person name="Silverstein K.A.T."/>
            <person name="Beckman K.B."/>
            <person name="Gohl D.M."/>
        </authorList>
    </citation>
    <scope>NUCLEOTIDE SEQUENCE</scope>
    <source>
        <strain evidence="1">Duluth1</strain>
        <tissue evidence="1">Whole animal</tissue>
    </source>
</reference>
<gene>
    <name evidence="1" type="ORF">DPMN_135009</name>
</gene>
<evidence type="ECO:0000313" key="1">
    <source>
        <dbReference type="EMBL" id="KAH3806685.1"/>
    </source>
</evidence>